<evidence type="ECO:0000313" key="1">
    <source>
        <dbReference type="EMBL" id="EGP93365.1"/>
    </source>
</evidence>
<dbReference type="NCBIfam" id="TIGR04498">
    <property type="entry name" value="AbiV_defense"/>
    <property type="match status" value="1"/>
</dbReference>
<dbReference type="RefSeq" id="WP_007550090.1">
    <property type="nucleotide sequence ID" value="NZ_AFPU01000001.1"/>
</dbReference>
<evidence type="ECO:0000313" key="2">
    <source>
        <dbReference type="Proteomes" id="UP000004440"/>
    </source>
</evidence>
<reference evidence="1 2" key="1">
    <citation type="journal article" date="2011" name="J. Bacteriol.">
        <title>Genome Sequence of an Ammonia-Oxidizing Soil Archaeon, "Candidatus Nitrosoarchaeum koreensis" MY1.</title>
        <authorList>
            <person name="Kim B.K."/>
            <person name="Jung M.Y."/>
            <person name="Yu D.S."/>
            <person name="Park S.J."/>
            <person name="Oh T.K."/>
            <person name="Rhee S.K."/>
            <person name="Kim J.F."/>
        </authorList>
    </citation>
    <scope>NUCLEOTIDE SEQUENCE [LARGE SCALE GENOMIC DNA]</scope>
    <source>
        <strain evidence="1 2">MY1</strain>
    </source>
</reference>
<accession>F9CVR3</accession>
<dbReference type="Pfam" id="PF18728">
    <property type="entry name" value="HEPN_AbiV"/>
    <property type="match status" value="1"/>
</dbReference>
<dbReference type="AlphaFoldDB" id="F9CVR3"/>
<gene>
    <name evidence="1" type="ORF">MY1_0600</name>
</gene>
<dbReference type="Proteomes" id="UP000004440">
    <property type="component" value="Unassembled WGS sequence"/>
</dbReference>
<dbReference type="STRING" id="1001994.MY1_0600"/>
<proteinExistence type="predicted"/>
<sequence length="234" mass="27184">MMNNTDTIKLIQDCIENSESKLDSAQILSDKGKFGDAISWIIIAYEEAGKADFLTNKFTNKEPILETDWNSLTKGGSHTKKLIMYYENRKKTFESMSDPDFLTLQNHYKKILPVTHSRYQIMEELEKTINFFKKLNVLKKKITYVDNQPQNKQFTENELTAIFLLLNFETRKSISLTKFGLESISFIPTGNDSKDLKRIDKFDSFKKMLELKKESILPQNVKQFALAKSLLQNL</sequence>
<organism evidence="1 2">
    <name type="scientific">Nitrosarchaeum koreense MY1</name>
    <dbReference type="NCBI Taxonomy" id="1001994"/>
    <lineage>
        <taxon>Archaea</taxon>
        <taxon>Nitrososphaerota</taxon>
        <taxon>Nitrososphaeria</taxon>
        <taxon>Nitrosopumilales</taxon>
        <taxon>Nitrosopumilaceae</taxon>
        <taxon>Nitrosarchaeum</taxon>
    </lineage>
</organism>
<name>F9CVR3_9ARCH</name>
<protein>
    <recommendedName>
        <fullName evidence="3">AbiV family abortive infection protein</fullName>
    </recommendedName>
</protein>
<evidence type="ECO:0008006" key="3">
    <source>
        <dbReference type="Google" id="ProtNLM"/>
    </source>
</evidence>
<dbReference type="InterPro" id="IPR030987">
    <property type="entry name" value="AbiV"/>
</dbReference>
<dbReference type="EMBL" id="AFPU01000001">
    <property type="protein sequence ID" value="EGP93365.1"/>
    <property type="molecule type" value="Genomic_DNA"/>
</dbReference>
<comment type="caution">
    <text evidence="1">The sequence shown here is derived from an EMBL/GenBank/DDBJ whole genome shotgun (WGS) entry which is preliminary data.</text>
</comment>
<keyword evidence="2" id="KW-1185">Reference proteome</keyword>